<dbReference type="GO" id="GO:0003676">
    <property type="term" value="F:nucleic acid binding"/>
    <property type="evidence" value="ECO:0007669"/>
    <property type="project" value="InterPro"/>
</dbReference>
<organism evidence="3 4">
    <name type="scientific">Cymbomonas tetramitiformis</name>
    <dbReference type="NCBI Taxonomy" id="36881"/>
    <lineage>
        <taxon>Eukaryota</taxon>
        <taxon>Viridiplantae</taxon>
        <taxon>Chlorophyta</taxon>
        <taxon>Pyramimonadophyceae</taxon>
        <taxon>Pyramimonadales</taxon>
        <taxon>Pyramimonadaceae</taxon>
        <taxon>Cymbomonas</taxon>
    </lineage>
</organism>
<evidence type="ECO:0000313" key="3">
    <source>
        <dbReference type="EMBL" id="KAK3270169.1"/>
    </source>
</evidence>
<feature type="region of interest" description="Disordered" evidence="1">
    <location>
        <begin position="88"/>
        <end position="134"/>
    </location>
</feature>
<dbReference type="PANTHER" id="PTHR46565:SF20">
    <property type="entry name" value="COLD SHOCK DOMAIN-CONTAINING PROTEIN 4"/>
    <property type="match status" value="1"/>
</dbReference>
<dbReference type="Gene3D" id="2.40.50.140">
    <property type="entry name" value="Nucleic acid-binding proteins"/>
    <property type="match status" value="1"/>
</dbReference>
<proteinExistence type="predicted"/>
<dbReference type="PROSITE" id="PS51857">
    <property type="entry name" value="CSD_2"/>
    <property type="match status" value="1"/>
</dbReference>
<dbReference type="CDD" id="cd04458">
    <property type="entry name" value="CSP_CDS"/>
    <property type="match status" value="1"/>
</dbReference>
<feature type="compositionally biased region" description="Gly residues" evidence="1">
    <location>
        <begin position="91"/>
        <end position="101"/>
    </location>
</feature>
<dbReference type="InterPro" id="IPR019844">
    <property type="entry name" value="CSD_CS"/>
</dbReference>
<dbReference type="EMBL" id="LGRX02010542">
    <property type="protein sequence ID" value="KAK3270169.1"/>
    <property type="molecule type" value="Genomic_DNA"/>
</dbReference>
<evidence type="ECO:0000259" key="2">
    <source>
        <dbReference type="PROSITE" id="PS51857"/>
    </source>
</evidence>
<dbReference type="Pfam" id="PF00313">
    <property type="entry name" value="CSD"/>
    <property type="match status" value="1"/>
</dbReference>
<feature type="compositionally biased region" description="Low complexity" evidence="1">
    <location>
        <begin position="123"/>
        <end position="134"/>
    </location>
</feature>
<accession>A0AAE0L388</accession>
<protein>
    <recommendedName>
        <fullName evidence="2">CSD domain-containing protein</fullName>
    </recommendedName>
</protein>
<comment type="caution">
    <text evidence="3">The sequence shown here is derived from an EMBL/GenBank/DDBJ whole genome shotgun (WGS) entry which is preliminary data.</text>
</comment>
<dbReference type="InterPro" id="IPR011129">
    <property type="entry name" value="CSD"/>
</dbReference>
<dbReference type="InterPro" id="IPR002059">
    <property type="entry name" value="CSP_DNA-bd"/>
</dbReference>
<feature type="domain" description="CSD" evidence="2">
    <location>
        <begin position="7"/>
        <end position="73"/>
    </location>
</feature>
<evidence type="ECO:0000313" key="4">
    <source>
        <dbReference type="Proteomes" id="UP001190700"/>
    </source>
</evidence>
<dbReference type="InterPro" id="IPR012340">
    <property type="entry name" value="NA-bd_OB-fold"/>
</dbReference>
<dbReference type="PRINTS" id="PR00050">
    <property type="entry name" value="COLDSHOCK"/>
</dbReference>
<dbReference type="SUPFAM" id="SSF50249">
    <property type="entry name" value="Nucleic acid-binding proteins"/>
    <property type="match status" value="1"/>
</dbReference>
<dbReference type="AlphaFoldDB" id="A0AAE0L388"/>
<evidence type="ECO:0000256" key="1">
    <source>
        <dbReference type="SAM" id="MobiDB-lite"/>
    </source>
</evidence>
<dbReference type="PANTHER" id="PTHR46565">
    <property type="entry name" value="COLD SHOCK DOMAIN PROTEIN 2"/>
    <property type="match status" value="1"/>
</dbReference>
<feature type="compositionally biased region" description="Basic residues" evidence="1">
    <location>
        <begin position="102"/>
        <end position="117"/>
    </location>
</feature>
<sequence length="160" mass="16438">MAEAMTKQCGTVKWFNTQKGYGFITLLDTGAEVFVHQTAIHAEGFRSLQEGETVEFNLEDSEDGRTKAIDVTGPEGAFVQGAVKRYSYNKGGEGVEGGGGRGKGRGRGRGRGGRGRGRGQNSAPPAAEGAEGAEGGAAIMAMIGTEAAAPSQPVSTEVSA</sequence>
<dbReference type="Proteomes" id="UP001190700">
    <property type="component" value="Unassembled WGS sequence"/>
</dbReference>
<gene>
    <name evidence="3" type="ORF">CYMTET_21422</name>
</gene>
<reference evidence="3 4" key="1">
    <citation type="journal article" date="2015" name="Genome Biol. Evol.">
        <title>Comparative Genomics of a Bacterivorous Green Alga Reveals Evolutionary Causalities and Consequences of Phago-Mixotrophic Mode of Nutrition.</title>
        <authorList>
            <person name="Burns J.A."/>
            <person name="Paasch A."/>
            <person name="Narechania A."/>
            <person name="Kim E."/>
        </authorList>
    </citation>
    <scope>NUCLEOTIDE SEQUENCE [LARGE SCALE GENOMIC DNA]</scope>
    <source>
        <strain evidence="3 4">PLY_AMNH</strain>
    </source>
</reference>
<dbReference type="SMART" id="SM00357">
    <property type="entry name" value="CSP"/>
    <property type="match status" value="1"/>
</dbReference>
<keyword evidence="4" id="KW-1185">Reference proteome</keyword>
<name>A0AAE0L388_9CHLO</name>
<dbReference type="PROSITE" id="PS00352">
    <property type="entry name" value="CSD_1"/>
    <property type="match status" value="1"/>
</dbReference>